<evidence type="ECO:0000313" key="5">
    <source>
        <dbReference type="Proteomes" id="UP000095495"/>
    </source>
</evidence>
<organism evidence="2 4">
    <name type="scientific">Roseburia faecis</name>
    <dbReference type="NCBI Taxonomy" id="301302"/>
    <lineage>
        <taxon>Bacteria</taxon>
        <taxon>Bacillati</taxon>
        <taxon>Bacillota</taxon>
        <taxon>Clostridia</taxon>
        <taxon>Lachnospirales</taxon>
        <taxon>Lachnospiraceae</taxon>
        <taxon>Roseburia</taxon>
    </lineage>
</organism>
<gene>
    <name evidence="3" type="ORF">ERS852420_02628</name>
    <name evidence="2" type="ORF">M72_16961</name>
</gene>
<dbReference type="RefSeq" id="WP_141652767.1">
    <property type="nucleotide sequence ID" value="NZ_CP173697.1"/>
</dbReference>
<dbReference type="Proteomes" id="UP000095495">
    <property type="component" value="Unassembled WGS sequence"/>
</dbReference>
<dbReference type="Proteomes" id="UP000049979">
    <property type="component" value="Unassembled WGS sequence"/>
</dbReference>
<dbReference type="STRING" id="301302.ERS852420_02628"/>
<feature type="chain" id="PRO_5041793784" description="DUF4358 domain-containing protein" evidence="1">
    <location>
        <begin position="21"/>
        <end position="153"/>
    </location>
</feature>
<evidence type="ECO:0000313" key="4">
    <source>
        <dbReference type="Proteomes" id="UP000049979"/>
    </source>
</evidence>
<evidence type="ECO:0000256" key="1">
    <source>
        <dbReference type="SAM" id="SignalP"/>
    </source>
</evidence>
<name>A0A0M6WYL6_9FIRM</name>
<keyword evidence="4" id="KW-1185">Reference proteome</keyword>
<sequence>MMMKKTGLLAVLTAGVLLFAGCGGEAKTIDAQALAKSLATEIKYDDTLKELTADEISMLVDLPEDVDSVMYAGSGSTAEEVGVFTAKDSNQAKETMEDVQKYLDDQADSFQDYVPEETKRIGNAVLEQKNQYVVLCVSGDSDQAKEIIEKAFK</sequence>
<evidence type="ECO:0000313" key="2">
    <source>
        <dbReference type="EMBL" id="CRL42832.1"/>
    </source>
</evidence>
<evidence type="ECO:0000313" key="3">
    <source>
        <dbReference type="EMBL" id="CUN08993.1"/>
    </source>
</evidence>
<dbReference type="EMBL" id="CYXV01000012">
    <property type="protein sequence ID" value="CUN08993.1"/>
    <property type="molecule type" value="Genomic_DNA"/>
</dbReference>
<keyword evidence="1" id="KW-0732">Signal</keyword>
<dbReference type="EMBL" id="CVRR01000082">
    <property type="protein sequence ID" value="CRL42832.1"/>
    <property type="molecule type" value="Genomic_DNA"/>
</dbReference>
<protein>
    <recommendedName>
        <fullName evidence="6">DUF4358 domain-containing protein</fullName>
    </recommendedName>
</protein>
<reference evidence="4" key="1">
    <citation type="submission" date="2015-05" db="EMBL/GenBank/DDBJ databases">
        <authorList>
            <consortium name="Pathogen Informatics"/>
        </authorList>
    </citation>
    <scope>NUCLEOTIDE SEQUENCE [LARGE SCALE GENOMIC DNA]</scope>
    <source>
        <strain evidence="3 5">2789STDY5608863</strain>
        <strain evidence="4">M72</strain>
    </source>
</reference>
<dbReference type="InterPro" id="IPR025648">
    <property type="entry name" value="DUF4358"/>
</dbReference>
<dbReference type="PROSITE" id="PS51257">
    <property type="entry name" value="PROKAR_LIPOPROTEIN"/>
    <property type="match status" value="1"/>
</dbReference>
<dbReference type="Pfam" id="PF14270">
    <property type="entry name" value="DUF4358"/>
    <property type="match status" value="1"/>
</dbReference>
<accession>A0A0M6WYL6</accession>
<dbReference type="AlphaFoldDB" id="A0A0M6WYL6"/>
<proteinExistence type="predicted"/>
<reference evidence="2" key="2">
    <citation type="submission" date="2015-05" db="EMBL/GenBank/DDBJ databases">
        <authorList>
            <person name="Wang D.B."/>
            <person name="Wang M."/>
        </authorList>
    </citation>
    <scope>NUCLEOTIDE SEQUENCE [LARGE SCALE GENOMIC DNA]</scope>
    <source>
        <strain evidence="2">M72</strain>
    </source>
</reference>
<dbReference type="OrthoDB" id="2056408at2"/>
<dbReference type="GeneID" id="99747671"/>
<feature type="signal peptide" evidence="1">
    <location>
        <begin position="1"/>
        <end position="20"/>
    </location>
</feature>
<evidence type="ECO:0008006" key="6">
    <source>
        <dbReference type="Google" id="ProtNLM"/>
    </source>
</evidence>